<accession>A0A179S8W0</accession>
<dbReference type="RefSeq" id="WP_048432615.1">
    <property type="nucleotide sequence ID" value="NZ_LWHQ01000039.1"/>
</dbReference>
<reference evidence="1 2" key="1">
    <citation type="submission" date="2016-04" db="EMBL/GenBank/DDBJ databases">
        <authorList>
            <person name="Evans L.H."/>
            <person name="Alamgir A."/>
            <person name="Owens N."/>
            <person name="Weber N.D."/>
            <person name="Virtaneva K."/>
            <person name="Barbian K."/>
            <person name="Babar A."/>
            <person name="Rosenke K."/>
        </authorList>
    </citation>
    <scope>NUCLEOTIDE SEQUENCE [LARGE SCALE GENOMIC DNA]</scope>
    <source>
        <strain evidence="1 2">PMB02</strain>
    </source>
</reference>
<dbReference type="EMBL" id="LWHQ01000039">
    <property type="protein sequence ID" value="OAS22234.1"/>
    <property type="molecule type" value="Genomic_DNA"/>
</dbReference>
<dbReference type="AlphaFoldDB" id="A0A179S8W0"/>
<comment type="caution">
    <text evidence="1">The sequence shown here is derived from an EMBL/GenBank/DDBJ whole genome shotgun (WGS) entry which is preliminary data.</text>
</comment>
<evidence type="ECO:0000313" key="1">
    <source>
        <dbReference type="EMBL" id="OAS22234.1"/>
    </source>
</evidence>
<proteinExistence type="predicted"/>
<dbReference type="Proteomes" id="UP000078316">
    <property type="component" value="Unassembled WGS sequence"/>
</dbReference>
<name>A0A179S8W0_9HYPH</name>
<dbReference type="OrthoDB" id="7203953at2"/>
<protein>
    <submittedName>
        <fullName evidence="1">Uncharacterized protein</fullName>
    </submittedName>
</protein>
<organism evidence="1 2">
    <name type="scientific">Methylobacterium platani</name>
    <dbReference type="NCBI Taxonomy" id="427683"/>
    <lineage>
        <taxon>Bacteria</taxon>
        <taxon>Pseudomonadati</taxon>
        <taxon>Pseudomonadota</taxon>
        <taxon>Alphaproteobacteria</taxon>
        <taxon>Hyphomicrobiales</taxon>
        <taxon>Methylobacteriaceae</taxon>
        <taxon>Methylobacterium</taxon>
    </lineage>
</organism>
<evidence type="ECO:0000313" key="2">
    <source>
        <dbReference type="Proteomes" id="UP000078316"/>
    </source>
</evidence>
<dbReference type="STRING" id="427683.A5481_19905"/>
<sequence length="133" mass="14780">MSATLLRNRDIPARTPPDDVAEDVDVEMTNLGRKHTNIPGVISVSSRLGAHGPRVKWYADTPKGNAPCVIVSIGPDPVVRDDFIGTVQSRQAADLVRAWVRLNHAELLDFWNTGTGWDIDELTDFTRRLRPLP</sequence>
<gene>
    <name evidence="1" type="ORF">A5481_19905</name>
</gene>